<dbReference type="Proteomes" id="UP000038040">
    <property type="component" value="Unplaced"/>
</dbReference>
<keyword evidence="3" id="KW-1185">Reference proteome</keyword>
<evidence type="ECO:0000313" key="3">
    <source>
        <dbReference type="Proteomes" id="UP000274756"/>
    </source>
</evidence>
<proteinExistence type="predicted"/>
<dbReference type="WBParaSite" id="DME_0000531401-mRNA-1">
    <property type="protein sequence ID" value="DME_0000531401-mRNA-1"/>
    <property type="gene ID" value="DME_0000531401"/>
</dbReference>
<accession>A0A0N4UDB7</accession>
<protein>
    <submittedName>
        <fullName evidence="4">C2 domain-containing protein</fullName>
    </submittedName>
</protein>
<evidence type="ECO:0000313" key="2">
    <source>
        <dbReference type="Proteomes" id="UP000038040"/>
    </source>
</evidence>
<evidence type="ECO:0000313" key="4">
    <source>
        <dbReference type="WBParaSite" id="DME_0000531401-mRNA-1"/>
    </source>
</evidence>
<organism evidence="2 4">
    <name type="scientific">Dracunculus medinensis</name>
    <name type="common">Guinea worm</name>
    <dbReference type="NCBI Taxonomy" id="318479"/>
    <lineage>
        <taxon>Eukaryota</taxon>
        <taxon>Metazoa</taxon>
        <taxon>Ecdysozoa</taxon>
        <taxon>Nematoda</taxon>
        <taxon>Chromadorea</taxon>
        <taxon>Rhabditida</taxon>
        <taxon>Spirurina</taxon>
        <taxon>Dracunculoidea</taxon>
        <taxon>Dracunculidae</taxon>
        <taxon>Dracunculus</taxon>
    </lineage>
</organism>
<name>A0A0N4UDB7_DRAME</name>
<gene>
    <name evidence="1" type="ORF">DME_LOCUS9113</name>
</gene>
<dbReference type="OrthoDB" id="67700at2759"/>
<reference evidence="1 3" key="2">
    <citation type="submission" date="2018-11" db="EMBL/GenBank/DDBJ databases">
        <authorList>
            <consortium name="Pathogen Informatics"/>
        </authorList>
    </citation>
    <scope>NUCLEOTIDE SEQUENCE [LARGE SCALE GENOMIC DNA]</scope>
</reference>
<dbReference type="EMBL" id="UYYG01001176">
    <property type="protein sequence ID" value="VDN59140.1"/>
    <property type="molecule type" value="Genomic_DNA"/>
</dbReference>
<dbReference type="AlphaFoldDB" id="A0A0N4UDB7"/>
<evidence type="ECO:0000313" key="1">
    <source>
        <dbReference type="EMBL" id="VDN59140.1"/>
    </source>
</evidence>
<sequence>MVLIAQLGLHYNKNDEKLEIYMRSFINVPPTVARHGAKCVARIYVIKNVRKSWLSRRSPTITIDENSPDKYICFKTLPVLRRTTTVFNEFFSCEVKRNLFHVCVIKIQFCNFDRTFQIIIIIIIIELEISLRYLPSSERLTVILIGATNLRLLGETNSSY</sequence>
<dbReference type="Proteomes" id="UP000274756">
    <property type="component" value="Unassembled WGS sequence"/>
</dbReference>
<reference evidence="4" key="1">
    <citation type="submission" date="2017-02" db="UniProtKB">
        <authorList>
            <consortium name="WormBaseParasite"/>
        </authorList>
    </citation>
    <scope>IDENTIFICATION</scope>
</reference>